<evidence type="ECO:0000256" key="5">
    <source>
        <dbReference type="ARBA" id="ARBA00022553"/>
    </source>
</evidence>
<name>A0A7X9XQ56_CLOBE</name>
<evidence type="ECO:0000259" key="16">
    <source>
        <dbReference type="PROSITE" id="PS51104"/>
    </source>
</evidence>
<feature type="domain" description="PTS EIIB type-2" evidence="15">
    <location>
        <begin position="164"/>
        <end position="259"/>
    </location>
</feature>
<proteinExistence type="predicted"/>
<feature type="domain" description="PTS EIIC type-2" evidence="16">
    <location>
        <begin position="285"/>
        <end position="620"/>
    </location>
</feature>
<dbReference type="SUPFAM" id="SSF55804">
    <property type="entry name" value="Phoshotransferase/anion transport protein"/>
    <property type="match status" value="1"/>
</dbReference>
<dbReference type="InterPro" id="IPR050864">
    <property type="entry name" value="Bacterial_PTS_Sugar_Transport"/>
</dbReference>
<dbReference type="PROSITE" id="PS51104">
    <property type="entry name" value="PTS_EIIC_TYPE_2"/>
    <property type="match status" value="1"/>
</dbReference>
<dbReference type="CDD" id="cd05569">
    <property type="entry name" value="PTS_IIB_fructose"/>
    <property type="match status" value="1"/>
</dbReference>
<accession>A0A7X9XQ56</accession>
<dbReference type="Pfam" id="PF02378">
    <property type="entry name" value="PTS_EIIC"/>
    <property type="match status" value="1"/>
</dbReference>
<dbReference type="Gene3D" id="3.40.50.2300">
    <property type="match status" value="1"/>
</dbReference>
<evidence type="ECO:0000259" key="15">
    <source>
        <dbReference type="PROSITE" id="PS51099"/>
    </source>
</evidence>
<evidence type="ECO:0000256" key="6">
    <source>
        <dbReference type="ARBA" id="ARBA00022597"/>
    </source>
</evidence>
<evidence type="ECO:0000256" key="4">
    <source>
        <dbReference type="ARBA" id="ARBA00022475"/>
    </source>
</evidence>
<gene>
    <name evidence="17" type="ORF">HF849_14995</name>
</gene>
<dbReference type="InterPro" id="IPR013011">
    <property type="entry name" value="PTS_EIIB_2"/>
</dbReference>
<dbReference type="SUPFAM" id="SSF52794">
    <property type="entry name" value="PTS system IIB component-like"/>
    <property type="match status" value="1"/>
</dbReference>
<dbReference type="GO" id="GO:0090563">
    <property type="term" value="F:protein-phosphocysteine-sugar phosphotransferase activity"/>
    <property type="evidence" value="ECO:0007669"/>
    <property type="project" value="TreeGrafter"/>
</dbReference>
<feature type="transmembrane region" description="Helical" evidence="13">
    <location>
        <begin position="333"/>
        <end position="356"/>
    </location>
</feature>
<dbReference type="RefSeq" id="WP_168982344.1">
    <property type="nucleotide sequence ID" value="NZ_JABAGD010000027.1"/>
</dbReference>
<dbReference type="InterPro" id="IPR003352">
    <property type="entry name" value="PTS_EIIC"/>
</dbReference>
<dbReference type="Proteomes" id="UP000587880">
    <property type="component" value="Unassembled WGS sequence"/>
</dbReference>
<keyword evidence="9 13" id="KW-0812">Transmembrane</keyword>
<evidence type="ECO:0000256" key="13">
    <source>
        <dbReference type="SAM" id="Phobius"/>
    </source>
</evidence>
<keyword evidence="6" id="KW-0762">Sugar transport</keyword>
<dbReference type="PROSITE" id="PS51099">
    <property type="entry name" value="PTS_EIIB_TYPE_2"/>
    <property type="match status" value="1"/>
</dbReference>
<feature type="domain" description="PTS EIIA type-2" evidence="14">
    <location>
        <begin position="5"/>
        <end position="149"/>
    </location>
</feature>
<evidence type="ECO:0000256" key="8">
    <source>
        <dbReference type="ARBA" id="ARBA00022683"/>
    </source>
</evidence>
<keyword evidence="12 13" id="KW-0472">Membrane</keyword>
<comment type="subcellular location">
    <subcellularLocation>
        <location evidence="1">Cell inner membrane</location>
        <topology evidence="1">Multi-pass membrane protein</topology>
    </subcellularLocation>
    <subcellularLocation>
        <location evidence="2">Cytoplasm</location>
    </subcellularLocation>
</comment>
<dbReference type="NCBIfam" id="TIGR00848">
    <property type="entry name" value="fruA"/>
    <property type="match status" value="1"/>
</dbReference>
<sequence length="633" mass="66781">MNLENFFSKKLIKASLEARTKEGIIKELSELLYQDNKLNDKNAFIKAVFEREEEMPTSLEDGIAIPHAKSAAVKEASVAIGISKDGIASGSLDGKPSKIFFLIATPENSNDLHIKTLSKITSKLLDKSFREALLNAKDEEAIFQLMNSEDSSNKFIETKFDKFLIGVTGCPTGVAHTYLAANSLKITAHEAGVNIKVETNGSIGVEDSPTEEEINRAEAIIVACDKQVDLDRFNGKRVIITGVKEAIDRPKKLIEDALTGNAPVYNASKNNNSSNLETSKGKSGLYKYLMNGVSYMIPFVVVGGILIALSLAIGGKPTPSGLQIPEGSFWNQILNVGVTGFTLMIPILAGFIAYAIGDRAALAPGMIGGWIANNGSFYGAQAGTGFIGAIIAGFIVGYLVKWIKSFKFPNIIQPLVPIMIIPLSASLAIAFIFIFIIGAPISSLMLALQNTLTSLSSGSLVVIGLIIGLMQGFDMGGPFGKVAFMFSVGLIASGQTQFMGAQACAIPVAPLGMALATLLGKKMNLFNEEELANGKAALAMGLVGISEGAIPFAASDPLAVIPANMIGSAVACILGFLFGVRDTVAHGGPIVVLLGAINKPLQAIIAMLAGIIVTALVTLALKKLLTKKSKTLI</sequence>
<keyword evidence="10" id="KW-0418">Kinase</keyword>
<keyword evidence="5" id="KW-0597">Phosphoprotein</keyword>
<evidence type="ECO:0000256" key="12">
    <source>
        <dbReference type="ARBA" id="ARBA00023136"/>
    </source>
</evidence>
<dbReference type="GO" id="GO:0009401">
    <property type="term" value="P:phosphoenolpyruvate-dependent sugar phosphotransferase system"/>
    <property type="evidence" value="ECO:0007669"/>
    <property type="project" value="UniProtKB-KW"/>
</dbReference>
<dbReference type="Gene3D" id="3.40.930.10">
    <property type="entry name" value="Mannitol-specific EII, Chain A"/>
    <property type="match status" value="1"/>
</dbReference>
<dbReference type="InterPro" id="IPR013014">
    <property type="entry name" value="PTS_EIIC_2"/>
</dbReference>
<organism evidence="17 18">
    <name type="scientific">Clostridium beijerinckii</name>
    <name type="common">Clostridium MP</name>
    <dbReference type="NCBI Taxonomy" id="1520"/>
    <lineage>
        <taxon>Bacteria</taxon>
        <taxon>Bacillati</taxon>
        <taxon>Bacillota</taxon>
        <taxon>Clostridia</taxon>
        <taxon>Eubacteriales</taxon>
        <taxon>Clostridiaceae</taxon>
        <taxon>Clostridium</taxon>
    </lineage>
</organism>
<evidence type="ECO:0000256" key="9">
    <source>
        <dbReference type="ARBA" id="ARBA00022692"/>
    </source>
</evidence>
<dbReference type="Pfam" id="PF02302">
    <property type="entry name" value="PTS_IIB"/>
    <property type="match status" value="1"/>
</dbReference>
<dbReference type="GO" id="GO:0005737">
    <property type="term" value="C:cytoplasm"/>
    <property type="evidence" value="ECO:0007669"/>
    <property type="project" value="UniProtKB-SubCell"/>
</dbReference>
<feature type="transmembrane region" description="Helical" evidence="13">
    <location>
        <begin position="377"/>
        <end position="400"/>
    </location>
</feature>
<dbReference type="EMBL" id="JABAGD010000027">
    <property type="protein sequence ID" value="NMF06033.1"/>
    <property type="molecule type" value="Genomic_DNA"/>
</dbReference>
<dbReference type="InterPro" id="IPR003353">
    <property type="entry name" value="PTS_IIB_fruc"/>
</dbReference>
<feature type="transmembrane region" description="Helical" evidence="13">
    <location>
        <begin position="420"/>
        <end position="448"/>
    </location>
</feature>
<reference evidence="17 18" key="1">
    <citation type="submission" date="2020-04" db="EMBL/GenBank/DDBJ databases">
        <authorList>
            <person name="Hitch T.C.A."/>
            <person name="Wylensek D."/>
            <person name="Clavel T."/>
        </authorList>
    </citation>
    <scope>NUCLEOTIDE SEQUENCE [LARGE SCALE GENOMIC DNA]</scope>
    <source>
        <strain evidence="17 18">WB01_NA02</strain>
    </source>
</reference>
<evidence type="ECO:0000256" key="10">
    <source>
        <dbReference type="ARBA" id="ARBA00022777"/>
    </source>
</evidence>
<dbReference type="InterPro" id="IPR002178">
    <property type="entry name" value="PTS_EIIA_type-2_dom"/>
</dbReference>
<evidence type="ECO:0000313" key="18">
    <source>
        <dbReference type="Proteomes" id="UP000587880"/>
    </source>
</evidence>
<dbReference type="InterPro" id="IPR036095">
    <property type="entry name" value="PTS_EIIB-like_sf"/>
</dbReference>
<dbReference type="PANTHER" id="PTHR30505:SF0">
    <property type="entry name" value="FRUCTOSE-LIKE PTS SYSTEM EIIBC COMPONENT-RELATED"/>
    <property type="match status" value="1"/>
</dbReference>
<evidence type="ECO:0000256" key="7">
    <source>
        <dbReference type="ARBA" id="ARBA00022679"/>
    </source>
</evidence>
<dbReference type="NCBIfam" id="TIGR00829">
    <property type="entry name" value="FRU"/>
    <property type="match status" value="1"/>
</dbReference>
<evidence type="ECO:0000313" key="17">
    <source>
        <dbReference type="EMBL" id="NMF06033.1"/>
    </source>
</evidence>
<feature type="transmembrane region" description="Helical" evidence="13">
    <location>
        <begin position="288"/>
        <end position="313"/>
    </location>
</feature>
<evidence type="ECO:0000256" key="2">
    <source>
        <dbReference type="ARBA" id="ARBA00004496"/>
    </source>
</evidence>
<feature type="transmembrane region" description="Helical" evidence="13">
    <location>
        <begin position="600"/>
        <end position="621"/>
    </location>
</feature>
<dbReference type="GO" id="GO:0022877">
    <property type="term" value="F:protein-N(PI)-phosphohistidine-fructose phosphotransferase system transporter activity"/>
    <property type="evidence" value="ECO:0007669"/>
    <property type="project" value="InterPro"/>
</dbReference>
<dbReference type="InterPro" id="IPR006327">
    <property type="entry name" value="PTS_IIC_fruc"/>
</dbReference>
<keyword evidence="4" id="KW-1003">Cell membrane</keyword>
<dbReference type="NCBIfam" id="TIGR01427">
    <property type="entry name" value="PTS_IIC_fructo"/>
    <property type="match status" value="1"/>
</dbReference>
<dbReference type="InterPro" id="IPR016152">
    <property type="entry name" value="PTrfase/Anion_transptr"/>
</dbReference>
<evidence type="ECO:0000256" key="11">
    <source>
        <dbReference type="ARBA" id="ARBA00022989"/>
    </source>
</evidence>
<evidence type="ECO:0000259" key="14">
    <source>
        <dbReference type="PROSITE" id="PS51094"/>
    </source>
</evidence>
<dbReference type="PANTHER" id="PTHR30505">
    <property type="entry name" value="FRUCTOSE-LIKE PERMEASE"/>
    <property type="match status" value="1"/>
</dbReference>
<feature type="transmembrane region" description="Helical" evidence="13">
    <location>
        <begin position="499"/>
        <end position="519"/>
    </location>
</feature>
<dbReference type="InterPro" id="IPR004715">
    <property type="entry name" value="PTS_IIA_fruc"/>
</dbReference>
<dbReference type="GO" id="GO:0005886">
    <property type="term" value="C:plasma membrane"/>
    <property type="evidence" value="ECO:0007669"/>
    <property type="project" value="UniProtKB-SubCell"/>
</dbReference>
<keyword evidence="11 13" id="KW-1133">Transmembrane helix</keyword>
<dbReference type="CDD" id="cd00211">
    <property type="entry name" value="PTS_IIA_fru"/>
    <property type="match status" value="1"/>
</dbReference>
<keyword evidence="7" id="KW-0808">Transferase</keyword>
<dbReference type="GO" id="GO:0005351">
    <property type="term" value="F:carbohydrate:proton symporter activity"/>
    <property type="evidence" value="ECO:0007669"/>
    <property type="project" value="InterPro"/>
</dbReference>
<dbReference type="InterPro" id="IPR003501">
    <property type="entry name" value="PTS_EIIB_2/3"/>
</dbReference>
<keyword evidence="8" id="KW-0598">Phosphotransferase system</keyword>
<dbReference type="GO" id="GO:0016301">
    <property type="term" value="F:kinase activity"/>
    <property type="evidence" value="ECO:0007669"/>
    <property type="project" value="UniProtKB-KW"/>
</dbReference>
<evidence type="ECO:0000256" key="3">
    <source>
        <dbReference type="ARBA" id="ARBA00022448"/>
    </source>
</evidence>
<protein>
    <submittedName>
        <fullName evidence="17">PTS transporter subunit EIIA</fullName>
    </submittedName>
</protein>
<feature type="transmembrane region" description="Helical" evidence="13">
    <location>
        <begin position="558"/>
        <end position="580"/>
    </location>
</feature>
<dbReference type="FunFam" id="3.40.930.10:FF:000009">
    <property type="entry name" value="PTS system, fructose specific IIABC component"/>
    <property type="match status" value="1"/>
</dbReference>
<dbReference type="PROSITE" id="PS51094">
    <property type="entry name" value="PTS_EIIA_TYPE_2"/>
    <property type="match status" value="1"/>
</dbReference>
<dbReference type="AlphaFoldDB" id="A0A7X9XQ56"/>
<comment type="caution">
    <text evidence="17">The sequence shown here is derived from an EMBL/GenBank/DDBJ whole genome shotgun (WGS) entry which is preliminary data.</text>
</comment>
<dbReference type="Pfam" id="PF00359">
    <property type="entry name" value="PTS_EIIA_2"/>
    <property type="match status" value="1"/>
</dbReference>
<keyword evidence="3" id="KW-0813">Transport</keyword>
<evidence type="ECO:0000256" key="1">
    <source>
        <dbReference type="ARBA" id="ARBA00004429"/>
    </source>
</evidence>